<sequence length="1626" mass="177561">MLQRVLSASVPMLLIAVGYVDPGKWAAMVDGGARFGFDLIMIVLLFNFAAILCQYLSACIALVTDRDLAQICSGEYDKVTCIFLGIQAEVSMIALDLTMVLGTAHGLNVVFGIDLFSCVFLTATGAILFPLLASLFDNGSAKFLCIGWASSVLLSYVFGVVISQPETPFSIGGMLNKFSGESAFALMSLLGASIMPHNFYLHSSIVQQGKESTKLSKGALCQDHFFAIVFIFSGIFLVNYAMMNLAANVSYSTGLLLLTFQDTLSLLDQVFRSSVAPFTIMLVTFISNQVTPLTWDLGRQSVVHDLFGMDIPGWLHHVTIRVISIVPALYCVWNSGAEGLYQLLIFTQVVVALALPSSVIPLFRVASSRSIMGIHKISQLMEFLSLGTFIGLLGLKMMFVIEMMFGNSDWVSNLKWSIGSGISAPYVFLLIAASLSLCLMLWLAITPLKSASSRFNSEEFLETPMPQSYPERNELDASDTTFGLERSSQNQEGVFHVEKSLVRRTDLSTSEPDQILPESLDFEKVHHLATIDESKSETTFSAPAVSDSVVSVSAGETSAVKSICNEVSDVESVDTSVLNTESADVVEKTLRIEGDVGNDRDDGDSWEEPEEAIKGVSDNTQSFISDGPGSYRSLSGKPEDTGSGTGSLSRLAGLGRAARKQLTEVLNEFWGQFFDYHGMATPEAKSKKLDIILGLDSKLSPKPAPASLKAESSAYIPSGTARVPEPLINSNMYSPKQQFASGILDAGSRVPKEPSSTSSLWSSSQMKLFDAYMQNSNSNILDSGERRYSSMRIPAASAGYDHQPATVHGYQITAYLNQLAKERGSDYLNGQLESPSPRSVSSLTSNYAEPVARAVGQKPQSGVSSRAPPGFGNVPAARNNSVQLINTSMDLSSTENAESVAGSVNSKKYYSLPDISGRYVPRQDSSVSDGRTQWYNSMGYGQSISRSTYEQAYMSGSLRAGGGPQRYEHSPKVCRDAFSLQYSSNSGTGSLWSRQPFEQFGVAGKPDVASGDHGTVQSSPSQESTSTVDLEAKLLQSFRSCIVKLLKLEGSEWLFRQDDGADEDLIDRIAAREKFLYDAETREIGRLTNIGESQFSSNRKPGSAAKPEEMDYTKFLVMSVPHCGEGCVWKVDLIVSFGVWCIHRILELSVMESRPELWGKYTYVLNRLQIASINLSDESFYQLQGIIDLAFSKPRTPTSHCFCLQIPVGRQPKSSPPPISNGSLPPQSKQGRGKCTTAALLLDMIKDVETAISCRKGRTGTAAGDVAFPKGKENLASVLKRYKRRLSNKPVGNQEAGGAAAPRKTTLGSGSKKRITSGRGSSSNRYTRVPSPPVPLGTPFEEEIGVGAHDMDYVEAQENYGIEEENEVDAVNLDEDNENIAETPAVGDANVRSESVNLPSRPPSAPKPRKRTSIHRSGGKQGGTGTLMRHIAEDHKRELNIAKGGGDVGGSTQTRMDSATGHIAKNVDERTYTSTYREELKYYLRMAPEDSRRRINTLDWWRSNETQYLVLSRLARDILIVPMSTVASESAFSRGRQQLGDNRHSLGSNAMNVLVCLRDWIRAERRNQGMESESSDGLKLEEIMTSRENSAESSPMHGFAPVDFDYPMQVPININMNELEKMMHNL</sequence>
<feature type="transmembrane region" description="Helical" evidence="7">
    <location>
        <begin position="224"/>
        <end position="243"/>
    </location>
</feature>
<feature type="transmembrane region" description="Helical" evidence="7">
    <location>
        <begin position="107"/>
        <end position="131"/>
    </location>
</feature>
<comment type="subcellular location">
    <subcellularLocation>
        <location evidence="1">Membrane</location>
        <topology evidence="1">Multi-pass membrane protein</topology>
    </subcellularLocation>
</comment>
<dbReference type="Proteomes" id="UP000224567">
    <property type="component" value="Unassembled WGS sequence"/>
</dbReference>
<evidence type="ECO:0000256" key="1">
    <source>
        <dbReference type="ARBA" id="ARBA00004141"/>
    </source>
</evidence>
<gene>
    <name evidence="9" type="ORF">CQW23_21991</name>
</gene>
<feature type="region of interest" description="Disordered" evidence="6">
    <location>
        <begin position="1003"/>
        <end position="1026"/>
    </location>
</feature>
<feature type="region of interest" description="Disordered" evidence="6">
    <location>
        <begin position="1286"/>
        <end position="1338"/>
    </location>
</feature>
<evidence type="ECO:0000256" key="5">
    <source>
        <dbReference type="ARBA" id="ARBA00023136"/>
    </source>
</evidence>
<evidence type="ECO:0000313" key="10">
    <source>
        <dbReference type="Proteomes" id="UP000224567"/>
    </source>
</evidence>
<feature type="transmembrane region" description="Helical" evidence="7">
    <location>
        <begin position="426"/>
        <end position="445"/>
    </location>
</feature>
<feature type="transmembrane region" description="Helical" evidence="7">
    <location>
        <begin position="340"/>
        <end position="363"/>
    </location>
</feature>
<feature type="transmembrane region" description="Helical" evidence="7">
    <location>
        <begin position="314"/>
        <end position="333"/>
    </location>
</feature>
<comment type="similarity">
    <text evidence="2">Belongs to the NRAMP (TC 2.A.55) family.</text>
</comment>
<dbReference type="Pfam" id="PF05699">
    <property type="entry name" value="Dimer_Tnp_hAT"/>
    <property type="match status" value="1"/>
</dbReference>
<dbReference type="PANTHER" id="PTHR11706">
    <property type="entry name" value="SOLUTE CARRIER PROTEIN FAMILY 11 MEMBER"/>
    <property type="match status" value="1"/>
</dbReference>
<proteinExistence type="inferred from homology"/>
<feature type="transmembrane region" description="Helical" evidence="7">
    <location>
        <begin position="383"/>
        <end position="405"/>
    </location>
</feature>
<dbReference type="GO" id="GO:0005384">
    <property type="term" value="F:manganese ion transmembrane transporter activity"/>
    <property type="evidence" value="ECO:0007669"/>
    <property type="project" value="TreeGrafter"/>
</dbReference>
<evidence type="ECO:0000256" key="6">
    <source>
        <dbReference type="SAM" id="MobiDB-lite"/>
    </source>
</evidence>
<keyword evidence="10" id="KW-1185">Reference proteome</keyword>
<keyword evidence="3 7" id="KW-0812">Transmembrane</keyword>
<dbReference type="PANTHER" id="PTHR11706:SF75">
    <property type="entry name" value="ETHYLENE-INSENSITIVE PROTEIN 2"/>
    <property type="match status" value="1"/>
</dbReference>
<organism evidence="9 10">
    <name type="scientific">Capsicum baccatum</name>
    <name type="common">Peruvian pepper</name>
    <dbReference type="NCBI Taxonomy" id="33114"/>
    <lineage>
        <taxon>Eukaryota</taxon>
        <taxon>Viridiplantae</taxon>
        <taxon>Streptophyta</taxon>
        <taxon>Embryophyta</taxon>
        <taxon>Tracheophyta</taxon>
        <taxon>Spermatophyta</taxon>
        <taxon>Magnoliopsida</taxon>
        <taxon>eudicotyledons</taxon>
        <taxon>Gunneridae</taxon>
        <taxon>Pentapetalae</taxon>
        <taxon>asterids</taxon>
        <taxon>lamiids</taxon>
        <taxon>Solanales</taxon>
        <taxon>Solanaceae</taxon>
        <taxon>Solanoideae</taxon>
        <taxon>Capsiceae</taxon>
        <taxon>Capsicum</taxon>
    </lineage>
</organism>
<evidence type="ECO:0000259" key="8">
    <source>
        <dbReference type="Pfam" id="PF05699"/>
    </source>
</evidence>
<evidence type="ECO:0000256" key="2">
    <source>
        <dbReference type="ARBA" id="ARBA00009965"/>
    </source>
</evidence>
<feature type="compositionally biased region" description="Polar residues" evidence="6">
    <location>
        <begin position="1015"/>
        <end position="1026"/>
    </location>
</feature>
<dbReference type="OrthoDB" id="409173at2759"/>
<protein>
    <recommendedName>
        <fullName evidence="8">HAT C-terminal dimerisation domain-containing protein</fullName>
    </recommendedName>
</protein>
<dbReference type="InterPro" id="IPR001046">
    <property type="entry name" value="NRAMP_fam"/>
</dbReference>
<evidence type="ECO:0000313" key="9">
    <source>
        <dbReference type="EMBL" id="PHT38418.1"/>
    </source>
</evidence>
<dbReference type="GO" id="GO:0005886">
    <property type="term" value="C:plasma membrane"/>
    <property type="evidence" value="ECO:0007669"/>
    <property type="project" value="TreeGrafter"/>
</dbReference>
<keyword evidence="5 7" id="KW-0472">Membrane</keyword>
<dbReference type="PRINTS" id="PR00447">
    <property type="entry name" value="NATRESASSCMP"/>
</dbReference>
<dbReference type="EMBL" id="MLFT02000009">
    <property type="protein sequence ID" value="PHT38418.1"/>
    <property type="molecule type" value="Genomic_DNA"/>
</dbReference>
<feature type="region of interest" description="Disordered" evidence="6">
    <location>
        <begin position="1211"/>
        <end position="1232"/>
    </location>
</feature>
<keyword evidence="4 7" id="KW-1133">Transmembrane helix</keyword>
<feature type="compositionally biased region" description="Basic residues" evidence="6">
    <location>
        <begin position="1407"/>
        <end position="1418"/>
    </location>
</feature>
<dbReference type="GO" id="GO:0034755">
    <property type="term" value="P:iron ion transmembrane transport"/>
    <property type="evidence" value="ECO:0007669"/>
    <property type="project" value="TreeGrafter"/>
</dbReference>
<feature type="transmembrane region" description="Helical" evidence="7">
    <location>
        <begin position="183"/>
        <end position="203"/>
    </location>
</feature>
<accession>A0A2G2VZL3</accession>
<dbReference type="STRING" id="33114.A0A2G2VZL3"/>
<feature type="compositionally biased region" description="Polar residues" evidence="6">
    <location>
        <begin position="1220"/>
        <end position="1230"/>
    </location>
</feature>
<comment type="caution">
    <text evidence="9">The sequence shown here is derived from an EMBL/GenBank/DDBJ whole genome shotgun (WGS) entry which is preliminary data.</text>
</comment>
<feature type="transmembrane region" description="Helical" evidence="7">
    <location>
        <begin position="76"/>
        <end position="95"/>
    </location>
</feature>
<name>A0A2G2VZL3_CAPBA</name>
<dbReference type="Pfam" id="PF01566">
    <property type="entry name" value="Nramp"/>
    <property type="match status" value="1"/>
</dbReference>
<reference evidence="9 10" key="1">
    <citation type="journal article" date="2017" name="Genome Biol.">
        <title>New reference genome sequences of hot pepper reveal the massive evolution of plant disease-resistance genes by retroduplication.</title>
        <authorList>
            <person name="Kim S."/>
            <person name="Park J."/>
            <person name="Yeom S.I."/>
            <person name="Kim Y.M."/>
            <person name="Seo E."/>
            <person name="Kim K.T."/>
            <person name="Kim M.S."/>
            <person name="Lee J.M."/>
            <person name="Cheong K."/>
            <person name="Shin H.S."/>
            <person name="Kim S.B."/>
            <person name="Han K."/>
            <person name="Lee J."/>
            <person name="Park M."/>
            <person name="Lee H.A."/>
            <person name="Lee H.Y."/>
            <person name="Lee Y."/>
            <person name="Oh S."/>
            <person name="Lee J.H."/>
            <person name="Choi E."/>
            <person name="Choi E."/>
            <person name="Lee S.E."/>
            <person name="Jeon J."/>
            <person name="Kim H."/>
            <person name="Choi G."/>
            <person name="Song H."/>
            <person name="Lee J."/>
            <person name="Lee S.C."/>
            <person name="Kwon J.K."/>
            <person name="Lee H.Y."/>
            <person name="Koo N."/>
            <person name="Hong Y."/>
            <person name="Kim R.W."/>
            <person name="Kang W.H."/>
            <person name="Huh J.H."/>
            <person name="Kang B.C."/>
            <person name="Yang T.J."/>
            <person name="Lee Y.H."/>
            <person name="Bennetzen J.L."/>
            <person name="Choi D."/>
        </authorList>
    </citation>
    <scope>NUCLEOTIDE SEQUENCE [LARGE SCALE GENOMIC DNA]</scope>
    <source>
        <strain evidence="10">cv. PBC81</strain>
    </source>
</reference>
<dbReference type="GO" id="GO:0046983">
    <property type="term" value="F:protein dimerization activity"/>
    <property type="evidence" value="ECO:0007669"/>
    <property type="project" value="InterPro"/>
</dbReference>
<feature type="region of interest" description="Disordered" evidence="6">
    <location>
        <begin position="1390"/>
        <end position="1426"/>
    </location>
</feature>
<dbReference type="InterPro" id="IPR012337">
    <property type="entry name" value="RNaseH-like_sf"/>
</dbReference>
<dbReference type="GO" id="GO:0015086">
    <property type="term" value="F:cadmium ion transmembrane transporter activity"/>
    <property type="evidence" value="ECO:0007669"/>
    <property type="project" value="TreeGrafter"/>
</dbReference>
<feature type="region of interest" description="Disordered" evidence="6">
    <location>
        <begin position="614"/>
        <end position="648"/>
    </location>
</feature>
<feature type="domain" description="HAT C-terminal dimerisation" evidence="8">
    <location>
        <begin position="1479"/>
        <end position="1561"/>
    </location>
</feature>
<feature type="transmembrane region" description="Helical" evidence="7">
    <location>
        <begin position="39"/>
        <end position="64"/>
    </location>
</feature>
<dbReference type="InterPro" id="IPR008906">
    <property type="entry name" value="HATC_C_dom"/>
</dbReference>
<feature type="transmembrane region" description="Helical" evidence="7">
    <location>
        <begin position="143"/>
        <end position="163"/>
    </location>
</feature>
<feature type="region of interest" description="Disordered" evidence="6">
    <location>
        <begin position="854"/>
        <end position="876"/>
    </location>
</feature>
<evidence type="ECO:0000256" key="4">
    <source>
        <dbReference type="ARBA" id="ARBA00022989"/>
    </source>
</evidence>
<dbReference type="SUPFAM" id="SSF53098">
    <property type="entry name" value="Ribonuclease H-like"/>
    <property type="match status" value="1"/>
</dbReference>
<evidence type="ECO:0000256" key="3">
    <source>
        <dbReference type="ARBA" id="ARBA00022692"/>
    </source>
</evidence>
<evidence type="ECO:0000256" key="7">
    <source>
        <dbReference type="SAM" id="Phobius"/>
    </source>
</evidence>
<reference evidence="10" key="2">
    <citation type="journal article" date="2017" name="J. Anim. Genet.">
        <title>Multiple reference genome sequences of hot pepper reveal the massive evolution of plant disease resistance genes by retroduplication.</title>
        <authorList>
            <person name="Kim S."/>
            <person name="Park J."/>
            <person name="Yeom S.-I."/>
            <person name="Kim Y.-M."/>
            <person name="Seo E."/>
            <person name="Kim K.-T."/>
            <person name="Kim M.-S."/>
            <person name="Lee J.M."/>
            <person name="Cheong K."/>
            <person name="Shin H.-S."/>
            <person name="Kim S.-B."/>
            <person name="Han K."/>
            <person name="Lee J."/>
            <person name="Park M."/>
            <person name="Lee H.-A."/>
            <person name="Lee H.-Y."/>
            <person name="Lee Y."/>
            <person name="Oh S."/>
            <person name="Lee J.H."/>
            <person name="Choi E."/>
            <person name="Choi E."/>
            <person name="Lee S.E."/>
            <person name="Jeon J."/>
            <person name="Kim H."/>
            <person name="Choi G."/>
            <person name="Song H."/>
            <person name="Lee J."/>
            <person name="Lee S.-C."/>
            <person name="Kwon J.-K."/>
            <person name="Lee H.-Y."/>
            <person name="Koo N."/>
            <person name="Hong Y."/>
            <person name="Kim R.W."/>
            <person name="Kang W.-H."/>
            <person name="Huh J.H."/>
            <person name="Kang B.-C."/>
            <person name="Yang T.-J."/>
            <person name="Lee Y.-H."/>
            <person name="Bennetzen J.L."/>
            <person name="Choi D."/>
        </authorList>
    </citation>
    <scope>NUCLEOTIDE SEQUENCE [LARGE SCALE GENOMIC DNA]</scope>
    <source>
        <strain evidence="10">cv. PBC81</strain>
    </source>
</reference>